<dbReference type="InterPro" id="IPR014710">
    <property type="entry name" value="RmlC-like_jellyroll"/>
</dbReference>
<dbReference type="CDD" id="cd02213">
    <property type="entry name" value="cupin_PMI_typeII_C"/>
    <property type="match status" value="1"/>
</dbReference>
<name>A0A099UEZ7_9HELI</name>
<keyword evidence="4 12" id="KW-0548">Nucleotidyltransferase</keyword>
<dbReference type="GO" id="GO:0009298">
    <property type="term" value="P:GDP-mannose biosynthetic process"/>
    <property type="evidence" value="ECO:0007669"/>
    <property type="project" value="TreeGrafter"/>
</dbReference>
<sequence>MTISILCGGSGTRLFPLSRELLPKQFVSLLPSQDGAPSHSLFQETLLRNAFLQSSLNAKIQVITNENHYFIAKDQAKECGFDIDEFILESIGKNTAPALAMAALSVCKDSKNTQNTDDIILALPSDHLIKDTLLYQKAIDEAIILAKKGFLVTFGITPTSAHTGYGYIKANKNNVEQFIEKPTLQKAQEYIKQKYYLWNSGMFCFSAEVFLQELCTHANDVYQSCKAVFESAREAKEEHFLRLDSNLSEKLPNISIDYALMEKSQKVMCVQGDFSWNDVGSFESLANEYPTDNAHNASKNAFVSKDCANNFILSNKLVAGVGIEDLMIIDESDCLLIAKKGRAQEVKDIVATLKDSHPELTKVHRLVHRPWGSYGVLLESQNYKIKQIIVKPKGRLSLQKHYHRNEHWIVVSGSGLVTIGEKEFFLKANESTYIPMGEVHRLENPGTLPLVLIEVQMGEYLGEDDIVRLNDDYQRA</sequence>
<feature type="domain" description="Mannose-6-phosphate isomerase type II C-terminal" evidence="10">
    <location>
        <begin position="359"/>
        <end position="471"/>
    </location>
</feature>
<dbReference type="Pfam" id="PF22640">
    <property type="entry name" value="ManC_GMP_beta-helix"/>
    <property type="match status" value="1"/>
</dbReference>
<dbReference type="RefSeq" id="WP_034328332.1">
    <property type="nucleotide sequence ID" value="NZ_CAMWBC010000023.1"/>
</dbReference>
<evidence type="ECO:0000256" key="6">
    <source>
        <dbReference type="ARBA" id="ARBA00023134"/>
    </source>
</evidence>
<dbReference type="GO" id="GO:0016853">
    <property type="term" value="F:isomerase activity"/>
    <property type="evidence" value="ECO:0007669"/>
    <property type="project" value="UniProtKB-KW"/>
</dbReference>
<evidence type="ECO:0000256" key="2">
    <source>
        <dbReference type="ARBA" id="ARBA00012387"/>
    </source>
</evidence>
<dbReference type="EC" id="2.7.7.13" evidence="2"/>
<reference evidence="13 14" key="1">
    <citation type="journal article" date="2014" name="Genome Announc.">
        <title>Draft genome sequences of eight enterohepatic helicobacter species isolated from both laboratory and wild rodents.</title>
        <authorList>
            <person name="Sheh A."/>
            <person name="Shen Z."/>
            <person name="Fox J.G."/>
        </authorList>
    </citation>
    <scope>NUCLEOTIDE SEQUENCE [LARGE SCALE GENOMIC DNA]</scope>
    <source>
        <strain evidence="13 14">MIT 98-6810</strain>
    </source>
</reference>
<evidence type="ECO:0000313" key="12">
    <source>
        <dbReference type="EMBL" id="CUU40713.1"/>
    </source>
</evidence>
<keyword evidence="3 12" id="KW-0808">Transferase</keyword>
<dbReference type="GO" id="GO:0004475">
    <property type="term" value="F:mannose-1-phosphate guanylyltransferase (GTP) activity"/>
    <property type="evidence" value="ECO:0007669"/>
    <property type="project" value="UniProtKB-EC"/>
</dbReference>
<protein>
    <recommendedName>
        <fullName evidence="2">mannose-1-phosphate guanylyltransferase</fullName>
        <ecNumber evidence="2">2.7.7.13</ecNumber>
    </recommendedName>
</protein>
<dbReference type="PANTHER" id="PTHR46390:SF1">
    <property type="entry name" value="MANNOSE-1-PHOSPHATE GUANYLYLTRANSFERASE"/>
    <property type="match status" value="1"/>
</dbReference>
<feature type="domain" description="Nucleotidyl transferase" evidence="9">
    <location>
        <begin position="5"/>
        <end position="287"/>
    </location>
</feature>
<dbReference type="Proteomes" id="UP000029925">
    <property type="component" value="Unassembled WGS sequence"/>
</dbReference>
<dbReference type="PATRIC" id="fig|76936.10.peg.1785"/>
<dbReference type="KEGG" id="hty:BN2458_PEG1830"/>
<dbReference type="EMBL" id="JRPF02000008">
    <property type="protein sequence ID" value="TLD78228.1"/>
    <property type="molecule type" value="Genomic_DNA"/>
</dbReference>
<organism evidence="12 15">
    <name type="scientific">Helicobacter typhlonius</name>
    <dbReference type="NCBI Taxonomy" id="76936"/>
    <lineage>
        <taxon>Bacteria</taxon>
        <taxon>Pseudomonadati</taxon>
        <taxon>Campylobacterota</taxon>
        <taxon>Epsilonproteobacteria</taxon>
        <taxon>Campylobacterales</taxon>
        <taxon>Helicobacteraceae</taxon>
        <taxon>Helicobacter</taxon>
    </lineage>
</organism>
<dbReference type="SUPFAM" id="SSF51182">
    <property type="entry name" value="RmlC-like cupins"/>
    <property type="match status" value="1"/>
</dbReference>
<reference evidence="15" key="3">
    <citation type="submission" date="2015-11" db="EMBL/GenBank/DDBJ databases">
        <authorList>
            <person name="Anvar S.Y."/>
        </authorList>
    </citation>
    <scope>NUCLEOTIDE SEQUENCE [LARGE SCALE GENOMIC DNA]</scope>
</reference>
<dbReference type="SUPFAM" id="SSF53448">
    <property type="entry name" value="Nucleotide-diphospho-sugar transferases"/>
    <property type="match status" value="1"/>
</dbReference>
<dbReference type="Gene3D" id="3.90.550.10">
    <property type="entry name" value="Spore Coat Polysaccharide Biosynthesis Protein SpsA, Chain A"/>
    <property type="match status" value="1"/>
</dbReference>
<evidence type="ECO:0000259" key="9">
    <source>
        <dbReference type="Pfam" id="PF00483"/>
    </source>
</evidence>
<keyword evidence="6" id="KW-0342">GTP-binding</keyword>
<dbReference type="GeneID" id="78151964"/>
<dbReference type="InterPro" id="IPR049577">
    <property type="entry name" value="GMPP_N"/>
</dbReference>
<dbReference type="PANTHER" id="PTHR46390">
    <property type="entry name" value="MANNOSE-1-PHOSPHATE GUANYLYLTRANSFERASE"/>
    <property type="match status" value="1"/>
</dbReference>
<feature type="domain" description="MannoseP isomerase/GMP-like beta-helix" evidence="11">
    <location>
        <begin position="303"/>
        <end position="353"/>
    </location>
</feature>
<dbReference type="NCBIfam" id="TIGR01479">
    <property type="entry name" value="GMP_PMI"/>
    <property type="match status" value="1"/>
</dbReference>
<evidence type="ECO:0000256" key="4">
    <source>
        <dbReference type="ARBA" id="ARBA00022695"/>
    </source>
</evidence>
<gene>
    <name evidence="12" type="ORF">BN2458_PEG1830</name>
    <name evidence="13" type="ORF">LS75_007195</name>
</gene>
<dbReference type="Pfam" id="PF00483">
    <property type="entry name" value="NTP_transferase"/>
    <property type="match status" value="1"/>
</dbReference>
<comment type="catalytic activity">
    <reaction evidence="7">
        <text>alpha-D-mannose 1-phosphate + GTP + H(+) = GDP-alpha-D-mannose + diphosphate</text>
        <dbReference type="Rhea" id="RHEA:15229"/>
        <dbReference type="ChEBI" id="CHEBI:15378"/>
        <dbReference type="ChEBI" id="CHEBI:33019"/>
        <dbReference type="ChEBI" id="CHEBI:37565"/>
        <dbReference type="ChEBI" id="CHEBI:57527"/>
        <dbReference type="ChEBI" id="CHEBI:58409"/>
        <dbReference type="EC" id="2.7.7.13"/>
    </reaction>
</comment>
<evidence type="ECO:0000256" key="7">
    <source>
        <dbReference type="ARBA" id="ARBA00047343"/>
    </source>
</evidence>
<dbReference type="GO" id="GO:0005525">
    <property type="term" value="F:GTP binding"/>
    <property type="evidence" value="ECO:0007669"/>
    <property type="project" value="UniProtKB-KW"/>
</dbReference>
<dbReference type="InterPro" id="IPR054566">
    <property type="entry name" value="ManC/GMP-like_b-helix"/>
</dbReference>
<dbReference type="Proteomes" id="UP000064525">
    <property type="component" value="Chromosome I"/>
</dbReference>
<dbReference type="InterPro" id="IPR029044">
    <property type="entry name" value="Nucleotide-diphossugar_trans"/>
</dbReference>
<dbReference type="FunFam" id="2.60.120.10:FF:000032">
    <property type="entry name" value="Mannose-1-phosphate guanylyltransferase/mannose-6-phosphate isomerase"/>
    <property type="match status" value="1"/>
</dbReference>
<dbReference type="EMBL" id="LN907858">
    <property type="protein sequence ID" value="CUU40713.1"/>
    <property type="molecule type" value="Genomic_DNA"/>
</dbReference>
<dbReference type="InterPro" id="IPR006375">
    <property type="entry name" value="Man1P_GuaTrfase/Man6P_Isoase"/>
</dbReference>
<evidence type="ECO:0000256" key="8">
    <source>
        <dbReference type="RuleBase" id="RU004190"/>
    </source>
</evidence>
<evidence type="ECO:0000259" key="10">
    <source>
        <dbReference type="Pfam" id="PF01050"/>
    </source>
</evidence>
<evidence type="ECO:0000313" key="14">
    <source>
        <dbReference type="Proteomes" id="UP000029925"/>
    </source>
</evidence>
<keyword evidence="12" id="KW-0413">Isomerase</keyword>
<evidence type="ECO:0000313" key="15">
    <source>
        <dbReference type="Proteomes" id="UP000064525"/>
    </source>
</evidence>
<dbReference type="AlphaFoldDB" id="A0A099UEZ7"/>
<comment type="similarity">
    <text evidence="1 8">Belongs to the mannose-6-phosphate isomerase type 2 family.</text>
</comment>
<evidence type="ECO:0000313" key="13">
    <source>
        <dbReference type="EMBL" id="TLD78228.1"/>
    </source>
</evidence>
<dbReference type="Gene3D" id="2.60.120.10">
    <property type="entry name" value="Jelly Rolls"/>
    <property type="match status" value="1"/>
</dbReference>
<reference evidence="12" key="2">
    <citation type="submission" date="2015-11" db="EMBL/GenBank/DDBJ databases">
        <authorList>
            <person name="Zhang Y."/>
            <person name="Guo Z."/>
        </authorList>
    </citation>
    <scope>NUCLEOTIDE SEQUENCE</scope>
    <source>
        <strain evidence="12">1</strain>
    </source>
</reference>
<evidence type="ECO:0000256" key="3">
    <source>
        <dbReference type="ARBA" id="ARBA00022679"/>
    </source>
</evidence>
<dbReference type="InterPro" id="IPR051161">
    <property type="entry name" value="Mannose-6P_isomerase_type2"/>
</dbReference>
<evidence type="ECO:0000259" key="11">
    <source>
        <dbReference type="Pfam" id="PF22640"/>
    </source>
</evidence>
<dbReference type="STRING" id="76936.BN2458_PEG1830"/>
<dbReference type="CDD" id="cd02509">
    <property type="entry name" value="GDP-M1P_Guanylyltransferase"/>
    <property type="match status" value="1"/>
</dbReference>
<dbReference type="InterPro" id="IPR011051">
    <property type="entry name" value="RmlC_Cupin_sf"/>
</dbReference>
<dbReference type="InterPro" id="IPR001538">
    <property type="entry name" value="Man6P_isomerase-2_C"/>
</dbReference>
<keyword evidence="14" id="KW-1185">Reference proteome</keyword>
<evidence type="ECO:0000256" key="1">
    <source>
        <dbReference type="ARBA" id="ARBA00006115"/>
    </source>
</evidence>
<evidence type="ECO:0000256" key="5">
    <source>
        <dbReference type="ARBA" id="ARBA00022741"/>
    </source>
</evidence>
<keyword evidence="5" id="KW-0547">Nucleotide-binding</keyword>
<accession>A0A099UEZ7</accession>
<dbReference type="InterPro" id="IPR005835">
    <property type="entry name" value="NTP_transferase_dom"/>
</dbReference>
<dbReference type="GO" id="GO:0000271">
    <property type="term" value="P:polysaccharide biosynthetic process"/>
    <property type="evidence" value="ECO:0007669"/>
    <property type="project" value="InterPro"/>
</dbReference>
<dbReference type="OrthoDB" id="9806359at2"/>
<proteinExistence type="inferred from homology"/>
<dbReference type="Pfam" id="PF01050">
    <property type="entry name" value="MannoseP_isomer"/>
    <property type="match status" value="1"/>
</dbReference>